<evidence type="ECO:0000313" key="2">
    <source>
        <dbReference type="Proteomes" id="UP001055879"/>
    </source>
</evidence>
<keyword evidence="2" id="KW-1185">Reference proteome</keyword>
<protein>
    <submittedName>
        <fullName evidence="1">Uncharacterized protein</fullName>
    </submittedName>
</protein>
<gene>
    <name evidence="1" type="ORF">L6452_34795</name>
</gene>
<dbReference type="Proteomes" id="UP001055879">
    <property type="component" value="Linkage Group LG12"/>
</dbReference>
<accession>A0ACB8YJ57</accession>
<reference evidence="2" key="1">
    <citation type="journal article" date="2022" name="Mol. Ecol. Resour.">
        <title>The genomes of chicory, endive, great burdock and yacon provide insights into Asteraceae palaeo-polyploidization history and plant inulin production.</title>
        <authorList>
            <person name="Fan W."/>
            <person name="Wang S."/>
            <person name="Wang H."/>
            <person name="Wang A."/>
            <person name="Jiang F."/>
            <person name="Liu H."/>
            <person name="Zhao H."/>
            <person name="Xu D."/>
            <person name="Zhang Y."/>
        </authorList>
    </citation>
    <scope>NUCLEOTIDE SEQUENCE [LARGE SCALE GENOMIC DNA]</scope>
    <source>
        <strain evidence="2">cv. Niubang</strain>
    </source>
</reference>
<comment type="caution">
    <text evidence="1">The sequence shown here is derived from an EMBL/GenBank/DDBJ whole genome shotgun (WGS) entry which is preliminary data.</text>
</comment>
<evidence type="ECO:0000313" key="1">
    <source>
        <dbReference type="EMBL" id="KAI3685547.1"/>
    </source>
</evidence>
<dbReference type="EMBL" id="CM042058">
    <property type="protein sequence ID" value="KAI3685547.1"/>
    <property type="molecule type" value="Genomic_DNA"/>
</dbReference>
<organism evidence="1 2">
    <name type="scientific">Arctium lappa</name>
    <name type="common">Greater burdock</name>
    <name type="synonym">Lappa major</name>
    <dbReference type="NCBI Taxonomy" id="4217"/>
    <lineage>
        <taxon>Eukaryota</taxon>
        <taxon>Viridiplantae</taxon>
        <taxon>Streptophyta</taxon>
        <taxon>Embryophyta</taxon>
        <taxon>Tracheophyta</taxon>
        <taxon>Spermatophyta</taxon>
        <taxon>Magnoliopsida</taxon>
        <taxon>eudicotyledons</taxon>
        <taxon>Gunneridae</taxon>
        <taxon>Pentapetalae</taxon>
        <taxon>asterids</taxon>
        <taxon>campanulids</taxon>
        <taxon>Asterales</taxon>
        <taxon>Asteraceae</taxon>
        <taxon>Carduoideae</taxon>
        <taxon>Cardueae</taxon>
        <taxon>Arctiinae</taxon>
        <taxon>Arctium</taxon>
    </lineage>
</organism>
<proteinExistence type="predicted"/>
<reference evidence="1 2" key="2">
    <citation type="journal article" date="2022" name="Mol. Ecol. Resour.">
        <title>The genomes of chicory, endive, great burdock and yacon provide insights into Asteraceae paleo-polyploidization history and plant inulin production.</title>
        <authorList>
            <person name="Fan W."/>
            <person name="Wang S."/>
            <person name="Wang H."/>
            <person name="Wang A."/>
            <person name="Jiang F."/>
            <person name="Liu H."/>
            <person name="Zhao H."/>
            <person name="Xu D."/>
            <person name="Zhang Y."/>
        </authorList>
    </citation>
    <scope>NUCLEOTIDE SEQUENCE [LARGE SCALE GENOMIC DNA]</scope>
    <source>
        <strain evidence="2">cv. Niubang</strain>
    </source>
</reference>
<sequence>MGKAGNDLMRILSIATFVVSGYASIEGRQCKLFNPLLGETYEADYSDKGLHFFSEKLDPGGVLTLQFEDGETFQWSKVTTSICNIILGKIYCDHYAVCQLDWPKERLLIQVLDDSDDESIRWLIQGEVSKWMQKGVNIVYRH</sequence>
<name>A0ACB8YJ57_ARCLA</name>